<dbReference type="GO" id="GO:0003700">
    <property type="term" value="F:DNA-binding transcription factor activity"/>
    <property type="evidence" value="ECO:0007669"/>
    <property type="project" value="TreeGrafter"/>
</dbReference>
<dbReference type="PANTHER" id="PTHR30146:SF138">
    <property type="entry name" value="TRANSCRIPTIONAL REGULATORY PROTEIN"/>
    <property type="match status" value="1"/>
</dbReference>
<dbReference type="InterPro" id="IPR046335">
    <property type="entry name" value="LacI/GalR-like_sensor"/>
</dbReference>
<dbReference type="InterPro" id="IPR010982">
    <property type="entry name" value="Lambda_DNA-bd_dom_sf"/>
</dbReference>
<feature type="domain" description="HTH lacI-type" evidence="4">
    <location>
        <begin position="5"/>
        <end position="59"/>
    </location>
</feature>
<dbReference type="PANTHER" id="PTHR30146">
    <property type="entry name" value="LACI-RELATED TRANSCRIPTIONAL REPRESSOR"/>
    <property type="match status" value="1"/>
</dbReference>
<dbReference type="SUPFAM" id="SSF47413">
    <property type="entry name" value="lambda repressor-like DNA-binding domains"/>
    <property type="match status" value="1"/>
</dbReference>
<sequence>MSKPPSVRDVAAAAGVSIASVSRVLNRSGYVSEQARTRVEQAVRDTGYAPNFSAKHLRTGRSKAVGLMVSNMANPFLATFFAATERCLQDAGFSLLVSSTYDDPNREQELLTLFESRRLEGVIAFPAQEGVPRSRNPFALCKLPLVVVDREVDCHGDAVFQDHRTGVRLAVDYLCALGHRRIALFGPSLGIRPGREKLLGYKDALAQRGVELDERLVCMLKSAVDSPEEQMDRMLRLHEPPTALVALGTRILSGALRAARRTGRRVPSDLSVIGIGTENAFALADPALTTLRFNIDQAAQAAAQLMLERLGGTSGPRRSVTVPLDLVLGESCGAPVHRR</sequence>
<dbReference type="InterPro" id="IPR028082">
    <property type="entry name" value="Peripla_BP_I"/>
</dbReference>
<evidence type="ECO:0000259" key="4">
    <source>
        <dbReference type="PROSITE" id="PS50932"/>
    </source>
</evidence>
<evidence type="ECO:0000256" key="3">
    <source>
        <dbReference type="ARBA" id="ARBA00023163"/>
    </source>
</evidence>
<organism evidence="5 6">
    <name type="scientific">Variovorax paradoxus</name>
    <dbReference type="NCBI Taxonomy" id="34073"/>
    <lineage>
        <taxon>Bacteria</taxon>
        <taxon>Pseudomonadati</taxon>
        <taxon>Pseudomonadota</taxon>
        <taxon>Betaproteobacteria</taxon>
        <taxon>Burkholderiales</taxon>
        <taxon>Comamonadaceae</taxon>
        <taxon>Variovorax</taxon>
    </lineage>
</organism>
<dbReference type="Pfam" id="PF13377">
    <property type="entry name" value="Peripla_BP_3"/>
    <property type="match status" value="1"/>
</dbReference>
<dbReference type="AlphaFoldDB" id="A0A2W5QJE9"/>
<comment type="caution">
    <text evidence="5">The sequence shown here is derived from an EMBL/GenBank/DDBJ whole genome shotgun (WGS) entry which is preliminary data.</text>
</comment>
<dbReference type="InterPro" id="IPR000843">
    <property type="entry name" value="HTH_LacI"/>
</dbReference>
<gene>
    <name evidence="5" type="ORF">DI563_04620</name>
</gene>
<dbReference type="SMART" id="SM00354">
    <property type="entry name" value="HTH_LACI"/>
    <property type="match status" value="1"/>
</dbReference>
<evidence type="ECO:0000256" key="2">
    <source>
        <dbReference type="ARBA" id="ARBA00023125"/>
    </source>
</evidence>
<evidence type="ECO:0000256" key="1">
    <source>
        <dbReference type="ARBA" id="ARBA00023015"/>
    </source>
</evidence>
<proteinExistence type="predicted"/>
<accession>A0A2W5QJE9</accession>
<evidence type="ECO:0000313" key="6">
    <source>
        <dbReference type="Proteomes" id="UP000249135"/>
    </source>
</evidence>
<dbReference type="CDD" id="cd01392">
    <property type="entry name" value="HTH_LacI"/>
    <property type="match status" value="1"/>
</dbReference>
<keyword evidence="3" id="KW-0804">Transcription</keyword>
<dbReference type="EMBL" id="QFPP01000028">
    <property type="protein sequence ID" value="PZQ77194.1"/>
    <property type="molecule type" value="Genomic_DNA"/>
</dbReference>
<reference evidence="5 6" key="1">
    <citation type="submission" date="2017-08" db="EMBL/GenBank/DDBJ databases">
        <title>Infants hospitalized years apart are colonized by the same room-sourced microbial strains.</title>
        <authorList>
            <person name="Brooks B."/>
            <person name="Olm M.R."/>
            <person name="Firek B.A."/>
            <person name="Baker R."/>
            <person name="Thomas B.C."/>
            <person name="Morowitz M.J."/>
            <person name="Banfield J.F."/>
        </authorList>
    </citation>
    <scope>NUCLEOTIDE SEQUENCE [LARGE SCALE GENOMIC DNA]</scope>
    <source>
        <strain evidence="5">S2_005_003_R2_41</strain>
    </source>
</reference>
<dbReference type="Gene3D" id="3.40.50.2300">
    <property type="match status" value="2"/>
</dbReference>
<keyword evidence="2" id="KW-0238">DNA-binding</keyword>
<evidence type="ECO:0000313" key="5">
    <source>
        <dbReference type="EMBL" id="PZQ77194.1"/>
    </source>
</evidence>
<keyword evidence="1" id="KW-0805">Transcription regulation</keyword>
<protein>
    <submittedName>
        <fullName evidence="5">LacI family transcriptional regulator</fullName>
    </submittedName>
</protein>
<dbReference type="Pfam" id="PF00356">
    <property type="entry name" value="LacI"/>
    <property type="match status" value="1"/>
</dbReference>
<dbReference type="SUPFAM" id="SSF53822">
    <property type="entry name" value="Periplasmic binding protein-like I"/>
    <property type="match status" value="1"/>
</dbReference>
<dbReference type="GO" id="GO:0000976">
    <property type="term" value="F:transcription cis-regulatory region binding"/>
    <property type="evidence" value="ECO:0007669"/>
    <property type="project" value="TreeGrafter"/>
</dbReference>
<name>A0A2W5QJE9_VARPD</name>
<dbReference type="Gene3D" id="1.10.260.40">
    <property type="entry name" value="lambda repressor-like DNA-binding domains"/>
    <property type="match status" value="1"/>
</dbReference>
<dbReference type="PROSITE" id="PS50932">
    <property type="entry name" value="HTH_LACI_2"/>
    <property type="match status" value="1"/>
</dbReference>
<dbReference type="Proteomes" id="UP000249135">
    <property type="component" value="Unassembled WGS sequence"/>
</dbReference>
<dbReference type="PROSITE" id="PS00356">
    <property type="entry name" value="HTH_LACI_1"/>
    <property type="match status" value="1"/>
</dbReference>